<proteinExistence type="predicted"/>
<accession>A0A4C1WI41</accession>
<evidence type="ECO:0000313" key="1">
    <source>
        <dbReference type="EMBL" id="GBP50029.1"/>
    </source>
</evidence>
<name>A0A4C1WI41_EUMVA</name>
<sequence length="83" mass="9764">MQKWGQNFYDGGVECFHTPFHIKQHNAFDATYHTVKYSTPSQLSCSVRFRTAALRTRVEMDPESSERKRRLMLLPRRNSVNAM</sequence>
<protein>
    <submittedName>
        <fullName evidence="1">Uncharacterized protein</fullName>
    </submittedName>
</protein>
<evidence type="ECO:0000313" key="2">
    <source>
        <dbReference type="Proteomes" id="UP000299102"/>
    </source>
</evidence>
<keyword evidence="2" id="KW-1185">Reference proteome</keyword>
<dbReference type="EMBL" id="BGZK01000556">
    <property type="protein sequence ID" value="GBP50029.1"/>
    <property type="molecule type" value="Genomic_DNA"/>
</dbReference>
<organism evidence="1 2">
    <name type="scientific">Eumeta variegata</name>
    <name type="common">Bagworm moth</name>
    <name type="synonym">Eumeta japonica</name>
    <dbReference type="NCBI Taxonomy" id="151549"/>
    <lineage>
        <taxon>Eukaryota</taxon>
        <taxon>Metazoa</taxon>
        <taxon>Ecdysozoa</taxon>
        <taxon>Arthropoda</taxon>
        <taxon>Hexapoda</taxon>
        <taxon>Insecta</taxon>
        <taxon>Pterygota</taxon>
        <taxon>Neoptera</taxon>
        <taxon>Endopterygota</taxon>
        <taxon>Lepidoptera</taxon>
        <taxon>Glossata</taxon>
        <taxon>Ditrysia</taxon>
        <taxon>Tineoidea</taxon>
        <taxon>Psychidae</taxon>
        <taxon>Oiketicinae</taxon>
        <taxon>Eumeta</taxon>
    </lineage>
</organism>
<dbReference type="AlphaFoldDB" id="A0A4C1WI41"/>
<gene>
    <name evidence="1" type="ORF">EVAR_46651_1</name>
</gene>
<comment type="caution">
    <text evidence="1">The sequence shown here is derived from an EMBL/GenBank/DDBJ whole genome shotgun (WGS) entry which is preliminary data.</text>
</comment>
<reference evidence="1 2" key="1">
    <citation type="journal article" date="2019" name="Commun. Biol.">
        <title>The bagworm genome reveals a unique fibroin gene that provides high tensile strength.</title>
        <authorList>
            <person name="Kono N."/>
            <person name="Nakamura H."/>
            <person name="Ohtoshi R."/>
            <person name="Tomita M."/>
            <person name="Numata K."/>
            <person name="Arakawa K."/>
        </authorList>
    </citation>
    <scope>NUCLEOTIDE SEQUENCE [LARGE SCALE GENOMIC DNA]</scope>
</reference>
<dbReference type="Proteomes" id="UP000299102">
    <property type="component" value="Unassembled WGS sequence"/>
</dbReference>